<keyword evidence="3" id="KW-1185">Reference proteome</keyword>
<gene>
    <name evidence="2" type="ORF">BMYO_2036</name>
</gene>
<dbReference type="PROSITE" id="PS51819">
    <property type="entry name" value="VOC"/>
    <property type="match status" value="1"/>
</dbReference>
<feature type="domain" description="VOC" evidence="1">
    <location>
        <begin position="13"/>
        <end position="144"/>
    </location>
</feature>
<dbReference type="SUPFAM" id="SSF54593">
    <property type="entry name" value="Glyoxalase/Bleomycin resistance protein/Dihydroxybiphenyl dioxygenase"/>
    <property type="match status" value="1"/>
</dbReference>
<reference evidence="2 3" key="1">
    <citation type="journal article" date="2017" name="BMC Genomics">
        <title>Comparative genomic and phylogenomic analyses of the Bifidobacteriaceae family.</title>
        <authorList>
            <person name="Lugli G.A."/>
            <person name="Milani C."/>
            <person name="Turroni F."/>
            <person name="Duranti S."/>
            <person name="Mancabelli L."/>
            <person name="Mangifesta M."/>
            <person name="Ferrario C."/>
            <person name="Modesto M."/>
            <person name="Mattarelli P."/>
            <person name="Jiri K."/>
            <person name="van Sinderen D."/>
            <person name="Ventura M."/>
        </authorList>
    </citation>
    <scope>NUCLEOTIDE SEQUENCE [LARGE SCALE GENOMIC DNA]</scope>
    <source>
        <strain evidence="2 3">DSM 100196</strain>
    </source>
</reference>
<evidence type="ECO:0000259" key="1">
    <source>
        <dbReference type="PROSITE" id="PS51819"/>
    </source>
</evidence>
<dbReference type="CDD" id="cd07262">
    <property type="entry name" value="VOC_like"/>
    <property type="match status" value="1"/>
</dbReference>
<dbReference type="InterPro" id="IPR004360">
    <property type="entry name" value="Glyas_Fos-R_dOase_dom"/>
</dbReference>
<dbReference type="Gene3D" id="3.10.180.10">
    <property type="entry name" value="2,3-Dihydroxybiphenyl 1,2-Dioxygenase, domain 1"/>
    <property type="match status" value="1"/>
</dbReference>
<comment type="caution">
    <text evidence="2">The sequence shown here is derived from an EMBL/GenBank/DDBJ whole genome shotgun (WGS) entry which is preliminary data.</text>
</comment>
<dbReference type="Pfam" id="PF00903">
    <property type="entry name" value="Glyoxalase"/>
    <property type="match status" value="1"/>
</dbReference>
<proteinExistence type="predicted"/>
<sequence>MRTAAEARTVAHVLDHITLHVTDIERSVNFYTRALAPLGYIVKAHHEPTLGFGVNDGTLHSDFYLSPTDTDATSHSHDGTETVSPVTHLAFLAPSIDAVRAFHVAALAAGGRDNGAPGPRPYHPGYYSAFVLDPDGNNIEAVVDWSGWFGDGPHRPTPQSCF</sequence>
<accession>A0A261FEF0</accession>
<evidence type="ECO:0000313" key="3">
    <source>
        <dbReference type="Proteomes" id="UP000216871"/>
    </source>
</evidence>
<dbReference type="PANTHER" id="PTHR35006:SF2">
    <property type="entry name" value="GLYOXALASE FAMILY PROTEIN (AFU_ORTHOLOGUE AFUA_5G14830)"/>
    <property type="match status" value="1"/>
</dbReference>
<protein>
    <submittedName>
        <fullName evidence="2">Glyoxalase</fullName>
    </submittedName>
</protein>
<dbReference type="Proteomes" id="UP000216871">
    <property type="component" value="Unassembled WGS sequence"/>
</dbReference>
<dbReference type="EMBL" id="MWWW01000030">
    <property type="protein sequence ID" value="OZG57246.1"/>
    <property type="molecule type" value="Genomic_DNA"/>
</dbReference>
<evidence type="ECO:0000313" key="2">
    <source>
        <dbReference type="EMBL" id="OZG57246.1"/>
    </source>
</evidence>
<dbReference type="InterPro" id="IPR029068">
    <property type="entry name" value="Glyas_Bleomycin-R_OHBP_Dase"/>
</dbReference>
<dbReference type="PANTHER" id="PTHR35006">
    <property type="entry name" value="GLYOXALASE FAMILY PROTEIN (AFU_ORTHOLOGUE AFUA_5G14830)"/>
    <property type="match status" value="1"/>
</dbReference>
<name>A0A261FEF0_9BIFI</name>
<dbReference type="AlphaFoldDB" id="A0A261FEF0"/>
<organism evidence="2 3">
    <name type="scientific">Bifidobacterium myosotis</name>
    <dbReference type="NCBI Taxonomy" id="1630166"/>
    <lineage>
        <taxon>Bacteria</taxon>
        <taxon>Bacillati</taxon>
        <taxon>Actinomycetota</taxon>
        <taxon>Actinomycetes</taxon>
        <taxon>Bifidobacteriales</taxon>
        <taxon>Bifidobacteriaceae</taxon>
        <taxon>Bifidobacterium</taxon>
    </lineage>
</organism>
<dbReference type="InterPro" id="IPR037523">
    <property type="entry name" value="VOC_core"/>
</dbReference>